<name>A0A1A6C8C5_9GAMM</name>
<proteinExistence type="predicted"/>
<comment type="caution">
    <text evidence="1">The sequence shown here is derived from an EMBL/GenBank/DDBJ whole genome shotgun (WGS) entry which is preliminary data.</text>
</comment>
<accession>A0A1A6C8C5</accession>
<dbReference type="RefSeq" id="WP_038086454.1">
    <property type="nucleotide sequence ID" value="NZ_JQSG02000001.1"/>
</dbReference>
<keyword evidence="2" id="KW-1185">Reference proteome</keyword>
<protein>
    <recommendedName>
        <fullName evidence="3">ArsR family transcriptional regulator</fullName>
    </recommendedName>
</protein>
<organism evidence="1 2">
    <name type="scientific">Acidihalobacter prosperus</name>
    <dbReference type="NCBI Taxonomy" id="160660"/>
    <lineage>
        <taxon>Bacteria</taxon>
        <taxon>Pseudomonadati</taxon>
        <taxon>Pseudomonadota</taxon>
        <taxon>Gammaproteobacteria</taxon>
        <taxon>Chromatiales</taxon>
        <taxon>Ectothiorhodospiraceae</taxon>
        <taxon>Acidihalobacter</taxon>
    </lineage>
</organism>
<dbReference type="OrthoDB" id="7855192at2"/>
<gene>
    <name evidence="1" type="ORF">Thpro_020516</name>
</gene>
<evidence type="ECO:0000313" key="1">
    <source>
        <dbReference type="EMBL" id="OBS10800.1"/>
    </source>
</evidence>
<evidence type="ECO:0008006" key="3">
    <source>
        <dbReference type="Google" id="ProtNLM"/>
    </source>
</evidence>
<dbReference type="EMBL" id="JQSG02000001">
    <property type="protein sequence ID" value="OBS10800.1"/>
    <property type="molecule type" value="Genomic_DNA"/>
</dbReference>
<reference evidence="1 2" key="1">
    <citation type="journal article" date="2014" name="Genome Announc.">
        <title>Draft Genome Sequence of the Iron-Oxidizing, Acidophilic, and Halotolerant 'Thiobacillus prosperus' Type Strain DSM 5130.</title>
        <authorList>
            <person name="Ossandon F.J."/>
            <person name="Cardenas J.P."/>
            <person name="Corbett M."/>
            <person name="Quatrini R."/>
            <person name="Holmes D.S."/>
            <person name="Watkin E."/>
        </authorList>
    </citation>
    <scope>NUCLEOTIDE SEQUENCE [LARGE SCALE GENOMIC DNA]</scope>
    <source>
        <strain evidence="1 2">DSM 5130</strain>
    </source>
</reference>
<sequence length="97" mass="10799">MSRYADLVAEDRRLVLLQALTESPDYALRETVLLRLLEGERLAIGQDGLREELRWLADCGALTIEYHDGIQAARITARGADIAAGRTRVEGIARPRP</sequence>
<dbReference type="AlphaFoldDB" id="A0A1A6C8C5"/>
<evidence type="ECO:0000313" key="2">
    <source>
        <dbReference type="Proteomes" id="UP000029273"/>
    </source>
</evidence>
<dbReference type="Proteomes" id="UP000029273">
    <property type="component" value="Unassembled WGS sequence"/>
</dbReference>